<comment type="caution">
    <text evidence="2">The sequence shown here is derived from an EMBL/GenBank/DDBJ whole genome shotgun (WGS) entry which is preliminary data.</text>
</comment>
<keyword evidence="1" id="KW-0472">Membrane</keyword>
<keyword evidence="1" id="KW-0812">Transmembrane</keyword>
<evidence type="ECO:0000256" key="1">
    <source>
        <dbReference type="SAM" id="Phobius"/>
    </source>
</evidence>
<keyword evidence="1" id="KW-1133">Transmembrane helix</keyword>
<proteinExistence type="predicted"/>
<sequence length="121" mass="13940">MLSARMVRKSHTYYRLIKGPLGATYSVRQDLLNIRNFPDRLFGRCCASLTFLSLLLVNRAYLGAMRILALTRSNHINVYPRKLSSKCALFSSVVVLCQHQLSCFSFVRRRLQLIFSLEPVQ</sequence>
<organism evidence="2 3">
    <name type="scientific">Pholiota conissans</name>
    <dbReference type="NCBI Taxonomy" id="109636"/>
    <lineage>
        <taxon>Eukaryota</taxon>
        <taxon>Fungi</taxon>
        <taxon>Dikarya</taxon>
        <taxon>Basidiomycota</taxon>
        <taxon>Agaricomycotina</taxon>
        <taxon>Agaricomycetes</taxon>
        <taxon>Agaricomycetidae</taxon>
        <taxon>Agaricales</taxon>
        <taxon>Agaricineae</taxon>
        <taxon>Strophariaceae</taxon>
        <taxon>Pholiota</taxon>
    </lineage>
</organism>
<protein>
    <submittedName>
        <fullName evidence="2">Uncharacterized protein</fullName>
    </submittedName>
</protein>
<evidence type="ECO:0000313" key="3">
    <source>
        <dbReference type="Proteomes" id="UP000807469"/>
    </source>
</evidence>
<dbReference type="EMBL" id="MU155146">
    <property type="protein sequence ID" value="KAF9484141.1"/>
    <property type="molecule type" value="Genomic_DNA"/>
</dbReference>
<dbReference type="AlphaFoldDB" id="A0A9P5ZDW5"/>
<reference evidence="2" key="1">
    <citation type="submission" date="2020-11" db="EMBL/GenBank/DDBJ databases">
        <authorList>
            <consortium name="DOE Joint Genome Institute"/>
            <person name="Ahrendt S."/>
            <person name="Riley R."/>
            <person name="Andreopoulos W."/>
            <person name="Labutti K."/>
            <person name="Pangilinan J."/>
            <person name="Ruiz-Duenas F.J."/>
            <person name="Barrasa J.M."/>
            <person name="Sanchez-Garcia M."/>
            <person name="Camarero S."/>
            <person name="Miyauchi S."/>
            <person name="Serrano A."/>
            <person name="Linde D."/>
            <person name="Babiker R."/>
            <person name="Drula E."/>
            <person name="Ayuso-Fernandez I."/>
            <person name="Pacheco R."/>
            <person name="Padilla G."/>
            <person name="Ferreira P."/>
            <person name="Barriuso J."/>
            <person name="Kellner H."/>
            <person name="Castanera R."/>
            <person name="Alfaro M."/>
            <person name="Ramirez L."/>
            <person name="Pisabarro A.G."/>
            <person name="Kuo A."/>
            <person name="Tritt A."/>
            <person name="Lipzen A."/>
            <person name="He G."/>
            <person name="Yan M."/>
            <person name="Ng V."/>
            <person name="Cullen D."/>
            <person name="Martin F."/>
            <person name="Rosso M.-N."/>
            <person name="Henrissat B."/>
            <person name="Hibbett D."/>
            <person name="Martinez A.T."/>
            <person name="Grigoriev I.V."/>
        </authorList>
    </citation>
    <scope>NUCLEOTIDE SEQUENCE</scope>
    <source>
        <strain evidence="2">CIRM-BRFM 674</strain>
    </source>
</reference>
<accession>A0A9P5ZDW5</accession>
<keyword evidence="3" id="KW-1185">Reference proteome</keyword>
<name>A0A9P5ZDW5_9AGAR</name>
<evidence type="ECO:0000313" key="2">
    <source>
        <dbReference type="EMBL" id="KAF9484141.1"/>
    </source>
</evidence>
<dbReference type="Proteomes" id="UP000807469">
    <property type="component" value="Unassembled WGS sequence"/>
</dbReference>
<feature type="transmembrane region" description="Helical" evidence="1">
    <location>
        <begin position="41"/>
        <end position="62"/>
    </location>
</feature>
<gene>
    <name evidence="2" type="ORF">BDN70DRAFT_180044</name>
</gene>